<evidence type="ECO:0000313" key="3">
    <source>
        <dbReference type="Proteomes" id="UP000289260"/>
    </source>
</evidence>
<dbReference type="KEGG" id="ltr:EVS81_10655"/>
<protein>
    <submittedName>
        <fullName evidence="2">ASCH domain-containing protein</fullName>
    </submittedName>
</protein>
<dbReference type="Proteomes" id="UP000289260">
    <property type="component" value="Chromosome"/>
</dbReference>
<reference evidence="2 3" key="1">
    <citation type="submission" date="2019-02" db="EMBL/GenBank/DDBJ databases">
        <authorList>
            <person name="Sun L."/>
            <person name="Pan D."/>
            <person name="Wu X."/>
        </authorList>
    </citation>
    <scope>NUCLEOTIDE SEQUENCE [LARGE SCALE GENOMIC DNA]</scope>
    <source>
        <strain evidence="2 3">JW-1</strain>
    </source>
</reference>
<dbReference type="CDD" id="cd06553">
    <property type="entry name" value="ASCH_Ef3133_like"/>
    <property type="match status" value="1"/>
</dbReference>
<evidence type="ECO:0000313" key="2">
    <source>
        <dbReference type="EMBL" id="QBE50315.1"/>
    </source>
</evidence>
<dbReference type="SUPFAM" id="SSF88697">
    <property type="entry name" value="PUA domain-like"/>
    <property type="match status" value="1"/>
</dbReference>
<dbReference type="InterPro" id="IPR007374">
    <property type="entry name" value="ASCH_domain"/>
</dbReference>
<organism evidence="2 3">
    <name type="scientific">Leucobacter triazinivorans</name>
    <dbReference type="NCBI Taxonomy" id="1784719"/>
    <lineage>
        <taxon>Bacteria</taxon>
        <taxon>Bacillati</taxon>
        <taxon>Actinomycetota</taxon>
        <taxon>Actinomycetes</taxon>
        <taxon>Micrococcales</taxon>
        <taxon>Microbacteriaceae</taxon>
        <taxon>Leucobacter</taxon>
    </lineage>
</organism>
<name>A0A4P6KIA3_9MICO</name>
<proteinExistence type="predicted"/>
<keyword evidence="3" id="KW-1185">Reference proteome</keyword>
<dbReference type="PIRSF" id="PIRSF021320">
    <property type="entry name" value="DUF984"/>
    <property type="match status" value="1"/>
</dbReference>
<dbReference type="InterPro" id="IPR009326">
    <property type="entry name" value="DUF984"/>
</dbReference>
<accession>A0A4P6KIA3</accession>
<dbReference type="Gene3D" id="3.10.400.10">
    <property type="entry name" value="Sulfate adenylyltransferase"/>
    <property type="match status" value="1"/>
</dbReference>
<dbReference type="PANTHER" id="PTHR39203:SF1">
    <property type="entry name" value="CYTOPLASMIC PROTEIN"/>
    <property type="match status" value="1"/>
</dbReference>
<gene>
    <name evidence="2" type="ORF">EVS81_10655</name>
</gene>
<dbReference type="Pfam" id="PF04266">
    <property type="entry name" value="ASCH"/>
    <property type="match status" value="1"/>
</dbReference>
<dbReference type="SMART" id="SM01022">
    <property type="entry name" value="ASCH"/>
    <property type="match status" value="1"/>
</dbReference>
<dbReference type="OrthoDB" id="9807542at2"/>
<dbReference type="AlphaFoldDB" id="A0A4P6KIA3"/>
<dbReference type="InterPro" id="IPR015947">
    <property type="entry name" value="PUA-like_sf"/>
</dbReference>
<evidence type="ECO:0000259" key="1">
    <source>
        <dbReference type="SMART" id="SM01022"/>
    </source>
</evidence>
<dbReference type="EMBL" id="CP035806">
    <property type="protein sequence ID" value="QBE50315.1"/>
    <property type="molecule type" value="Genomic_DNA"/>
</dbReference>
<sequence length="160" mass="17665">MWRAYCGAFPEAVAAAPEYTVDRFGDHAQLADELLDLVLFGAKRATADLVDEFVSRGDALPRIGEHWIACDGSGAPRAILRSTDLRVGPFSHGDASFAAAEAEGDGSLESWQREHRRYWTRVCAARGASWSESQEIVFEHFSVVWPPEHRDEAPSAPHGR</sequence>
<dbReference type="PANTHER" id="PTHR39203">
    <property type="entry name" value="CYTOPLASMIC PROTEIN-RELATED"/>
    <property type="match status" value="1"/>
</dbReference>
<feature type="domain" description="ASCH" evidence="1">
    <location>
        <begin position="22"/>
        <end position="145"/>
    </location>
</feature>